<dbReference type="PROSITE" id="PS51375">
    <property type="entry name" value="PPR"/>
    <property type="match status" value="16"/>
</dbReference>
<dbReference type="Pfam" id="PF01535">
    <property type="entry name" value="PPR"/>
    <property type="match status" value="3"/>
</dbReference>
<reference evidence="6" key="1">
    <citation type="submission" date="2020-07" db="EMBL/GenBank/DDBJ databases">
        <authorList>
            <person name="Lin J."/>
        </authorList>
    </citation>
    <scope>NUCLEOTIDE SEQUENCE</scope>
</reference>
<dbReference type="Pfam" id="PF13812">
    <property type="entry name" value="PPR_3"/>
    <property type="match status" value="1"/>
</dbReference>
<feature type="repeat" description="PPR" evidence="3">
    <location>
        <begin position="423"/>
        <end position="457"/>
    </location>
</feature>
<keyword evidence="2" id="KW-0809">Transit peptide</keyword>
<feature type="repeat" description="PPR" evidence="3">
    <location>
        <begin position="715"/>
        <end position="749"/>
    </location>
</feature>
<dbReference type="SUPFAM" id="SSF48452">
    <property type="entry name" value="TPR-like"/>
    <property type="match status" value="2"/>
</dbReference>
<dbReference type="Pfam" id="PF17177">
    <property type="entry name" value="PPR_long"/>
    <property type="match status" value="1"/>
</dbReference>
<feature type="repeat" description="PPR" evidence="3">
    <location>
        <begin position="960"/>
        <end position="994"/>
    </location>
</feature>
<accession>A0A6V7PKG0</accession>
<evidence type="ECO:0000256" key="4">
    <source>
        <dbReference type="SAM" id="MobiDB-lite"/>
    </source>
</evidence>
<dbReference type="PANTHER" id="PTHR46862:SF5">
    <property type="entry name" value="OS02G0170000 PROTEIN"/>
    <property type="match status" value="1"/>
</dbReference>
<dbReference type="SUPFAM" id="SSF81901">
    <property type="entry name" value="HCP-like"/>
    <property type="match status" value="1"/>
</dbReference>
<organism evidence="6">
    <name type="scientific">Ananas comosus var. bracteatus</name>
    <name type="common">red pineapple</name>
    <dbReference type="NCBI Taxonomy" id="296719"/>
    <lineage>
        <taxon>Eukaryota</taxon>
        <taxon>Viridiplantae</taxon>
        <taxon>Streptophyta</taxon>
        <taxon>Embryophyta</taxon>
        <taxon>Tracheophyta</taxon>
        <taxon>Spermatophyta</taxon>
        <taxon>Magnoliopsida</taxon>
        <taxon>Liliopsida</taxon>
        <taxon>Poales</taxon>
        <taxon>Bromeliaceae</taxon>
        <taxon>Bromelioideae</taxon>
        <taxon>Ananas</taxon>
    </lineage>
</organism>
<protein>
    <recommendedName>
        <fullName evidence="5">PROP1-like PPR domain-containing protein</fullName>
    </recommendedName>
</protein>
<feature type="region of interest" description="Disordered" evidence="4">
    <location>
        <begin position="9"/>
        <end position="95"/>
    </location>
</feature>
<feature type="repeat" description="PPR" evidence="3">
    <location>
        <begin position="890"/>
        <end position="924"/>
    </location>
</feature>
<feature type="repeat" description="PPR" evidence="3">
    <location>
        <begin position="562"/>
        <end position="596"/>
    </location>
</feature>
<sequence length="1109" mass="124695">MKCRITCIAPIRNPRGRVSPPRPQWIPSAPRSSPPSLSLPNQPHRRLRSPAPLRSALSSDPWSLSSGNGGSGGGGERPRTNPYRRNPRKPLSDDDARRIIRAKAAYLSRLRRNQGSGAETPRWIRRTPEQMVRYIEGDRDGHLYGRHVVAAIRAVRGLSSRPEGSYNIREVMASFVAKLSFREMCIVLKEQRGWRQVRDFFEWMKLQLCYKPSVIVYTIVLRAYGQVGKIKLAEQIFLEMLEAGCEPDEVACGTLLCAYARWGRHKDMLLFYSAVRRRGVLPSIAVFNFMISSLQKQKLHGKVIQLWKQMLEVEVALNRFTYTIVISSHVKEDLMEEALDIFGKMKKAGFIPEEATYGHLISLTAKNGKREEALRLYEEMRPSGIIPSNYTCASMLNLYYKHSDYSKALSLFAEMERNKIVPDEVIYGILVRIYGKLGLYEDAERTFKEIEALGILSDEKTYVAMAQVHISAGNYEKALEVLEVMRSRNVELSNFAYSALLRCYVAKEDVASAEAAFQALSKASLPDAVCFNDLLVLYVKLGLLEKAKGLISQMRENELKFDENLYKTVMEVYCREGKIDDAEKLLEDMENNGFVMDKTTRASLMALYGKAGELRKAENLLRTTQQPDTNALGVMLCIYLETGDSYNSNEILKTMLETNFGNIARAQFLYDQLIKLGFRPEDSAAASLITRYGQIQQLEQAQEVFKSASNSLAIGATLCNAMVDAFCKCGKVDEANQLYRESVSLGNTQDAVTISILVNALAKHGKHQEAECIINRSLDDEVALDTVAYNTFIKSMLDAGKLHSAISIYDRMISSGVPPSLQTYNTMISVYGQGGKLEKAIEMFNAAKDLGFSIDEKAYTNMLTYYGKAGRCQEASLLFSKMKEDGIIPGKISYNSMINVYATSGLHREAEILFQEMLETGHHPDSFTYLALIRAYTESGNYLKAEEAIHEMLNEGITPSCSHFNHLIFALLKEGLILEAQRMYNQMRQMEIAPDLACCRSMMRAYLDYGLINKGISFFETINESIKPDSFIFSAAIHLYEYAGKESEAGDIFDTMNILGLLFLRNLRVGAKCETASEANTRIQTAGGEVHCIWANSVDNFDEAASNEF</sequence>
<dbReference type="AlphaFoldDB" id="A0A6V7PKG0"/>
<dbReference type="Gene3D" id="1.25.40.10">
    <property type="entry name" value="Tetratricopeptide repeat domain"/>
    <property type="match status" value="7"/>
</dbReference>
<dbReference type="Pfam" id="PF12854">
    <property type="entry name" value="PPR_1"/>
    <property type="match status" value="1"/>
</dbReference>
<feature type="repeat" description="PPR" evidence="3">
    <location>
        <begin position="855"/>
        <end position="889"/>
    </location>
</feature>
<feature type="repeat" description="PPR" evidence="3">
    <location>
        <begin position="213"/>
        <end position="247"/>
    </location>
</feature>
<feature type="compositionally biased region" description="Low complexity" evidence="4">
    <location>
        <begin position="55"/>
        <end position="66"/>
    </location>
</feature>
<dbReference type="InterPro" id="IPR002885">
    <property type="entry name" value="PPR_rpt"/>
</dbReference>
<evidence type="ECO:0000256" key="2">
    <source>
        <dbReference type="ARBA" id="ARBA00022946"/>
    </source>
</evidence>
<feature type="compositionally biased region" description="Low complexity" evidence="4">
    <location>
        <begin position="27"/>
        <end position="40"/>
    </location>
</feature>
<evidence type="ECO:0000259" key="5">
    <source>
        <dbReference type="Pfam" id="PF17177"/>
    </source>
</evidence>
<proteinExistence type="predicted"/>
<evidence type="ECO:0000256" key="3">
    <source>
        <dbReference type="PROSITE-ProRule" id="PRU00708"/>
    </source>
</evidence>
<feature type="repeat" description="PPR" evidence="3">
    <location>
        <begin position="527"/>
        <end position="561"/>
    </location>
</feature>
<keyword evidence="1" id="KW-0677">Repeat</keyword>
<dbReference type="Pfam" id="PF13041">
    <property type="entry name" value="PPR_2"/>
    <property type="match status" value="4"/>
</dbReference>
<feature type="repeat" description="PPR" evidence="3">
    <location>
        <begin position="785"/>
        <end position="819"/>
    </location>
</feature>
<dbReference type="InterPro" id="IPR033443">
    <property type="entry name" value="PROP1-like_PPR_dom"/>
</dbReference>
<feature type="repeat" description="PPR" evidence="3">
    <location>
        <begin position="458"/>
        <end position="492"/>
    </location>
</feature>
<feature type="repeat" description="PPR" evidence="3">
    <location>
        <begin position="388"/>
        <end position="422"/>
    </location>
</feature>
<feature type="repeat" description="PPR" evidence="3">
    <location>
        <begin position="353"/>
        <end position="387"/>
    </location>
</feature>
<evidence type="ECO:0000256" key="1">
    <source>
        <dbReference type="ARBA" id="ARBA00022737"/>
    </source>
</evidence>
<dbReference type="NCBIfam" id="TIGR00756">
    <property type="entry name" value="PPR"/>
    <property type="match status" value="14"/>
</dbReference>
<gene>
    <name evidence="6" type="ORF">CB5_LOCUS14227</name>
</gene>
<feature type="repeat" description="PPR" evidence="3">
    <location>
        <begin position="925"/>
        <end position="959"/>
    </location>
</feature>
<evidence type="ECO:0000313" key="6">
    <source>
        <dbReference type="EMBL" id="CAD1831016.1"/>
    </source>
</evidence>
<feature type="repeat" description="PPR" evidence="3">
    <location>
        <begin position="248"/>
        <end position="282"/>
    </location>
</feature>
<dbReference type="PANTHER" id="PTHR46862">
    <property type="entry name" value="OS07G0661900 PROTEIN"/>
    <property type="match status" value="1"/>
</dbReference>
<dbReference type="InterPro" id="IPR011990">
    <property type="entry name" value="TPR-like_helical_dom_sf"/>
</dbReference>
<feature type="domain" description="PROP1-like PPR" evidence="5">
    <location>
        <begin position="288"/>
        <end position="438"/>
    </location>
</feature>
<dbReference type="EMBL" id="LR862148">
    <property type="protein sequence ID" value="CAD1831016.1"/>
    <property type="molecule type" value="Genomic_DNA"/>
</dbReference>
<feature type="repeat" description="PPR" evidence="3">
    <location>
        <begin position="820"/>
        <end position="854"/>
    </location>
</feature>
<feature type="repeat" description="PPR" evidence="3">
    <location>
        <begin position="318"/>
        <end position="352"/>
    </location>
</feature>
<name>A0A6V7PKG0_ANACO</name>